<organism evidence="2 3">
    <name type="scientific">Deinococcus indicus</name>
    <dbReference type="NCBI Taxonomy" id="223556"/>
    <lineage>
        <taxon>Bacteria</taxon>
        <taxon>Thermotogati</taxon>
        <taxon>Deinococcota</taxon>
        <taxon>Deinococci</taxon>
        <taxon>Deinococcales</taxon>
        <taxon>Deinococcaceae</taxon>
        <taxon>Deinococcus</taxon>
    </lineage>
</organism>
<feature type="chain" id="PRO_5012919012" description="DUF11 domain-containing protein" evidence="1">
    <location>
        <begin position="22"/>
        <end position="150"/>
    </location>
</feature>
<keyword evidence="3" id="KW-1185">Reference proteome</keyword>
<sequence length="150" mass="15491">MRTFKTATLLTVLLLTPFAGAVSSQSSDYDTAIVTGQSTTVGTFGEAVSFNVSTGEVDLPVMKPGETYTITIPVENTTDRAIRLQLKDVQVTSGNTSVASVTWSTQSGDLELAAGESGELSITVVTQDAGTVKAGDVVTIGYGVTGQSAY</sequence>
<dbReference type="RefSeq" id="WP_088247743.1">
    <property type="nucleotide sequence ID" value="NZ_BNAM01000003.1"/>
</dbReference>
<dbReference type="InterPro" id="IPR013783">
    <property type="entry name" value="Ig-like_fold"/>
</dbReference>
<comment type="caution">
    <text evidence="2">The sequence shown here is derived from an EMBL/GenBank/DDBJ whole genome shotgun (WGS) entry which is preliminary data.</text>
</comment>
<name>A0A246BQE7_9DEIO</name>
<proteinExistence type="predicted"/>
<feature type="signal peptide" evidence="1">
    <location>
        <begin position="1"/>
        <end position="21"/>
    </location>
</feature>
<evidence type="ECO:0000313" key="2">
    <source>
        <dbReference type="EMBL" id="OWL97907.1"/>
    </source>
</evidence>
<gene>
    <name evidence="2" type="ORF">CBQ26_06630</name>
</gene>
<dbReference type="Gene3D" id="2.60.40.10">
    <property type="entry name" value="Immunoglobulins"/>
    <property type="match status" value="1"/>
</dbReference>
<evidence type="ECO:0008006" key="4">
    <source>
        <dbReference type="Google" id="ProtNLM"/>
    </source>
</evidence>
<keyword evidence="1" id="KW-0732">Signal</keyword>
<dbReference type="AlphaFoldDB" id="A0A246BQE7"/>
<dbReference type="Proteomes" id="UP000197208">
    <property type="component" value="Unassembled WGS sequence"/>
</dbReference>
<reference evidence="2 3" key="1">
    <citation type="submission" date="2017-05" db="EMBL/GenBank/DDBJ databases">
        <title>De novo genome assembly of Deniococcus indicus strain DR1.</title>
        <authorList>
            <person name="Chauhan D."/>
            <person name="Yennamalli R.M."/>
            <person name="Priyadarshini R."/>
        </authorList>
    </citation>
    <scope>NUCLEOTIDE SEQUENCE [LARGE SCALE GENOMIC DNA]</scope>
    <source>
        <strain evidence="2 3">DR1</strain>
    </source>
</reference>
<protein>
    <recommendedName>
        <fullName evidence="4">DUF11 domain-containing protein</fullName>
    </recommendedName>
</protein>
<evidence type="ECO:0000313" key="3">
    <source>
        <dbReference type="Proteomes" id="UP000197208"/>
    </source>
</evidence>
<accession>A0A246BQE7</accession>
<evidence type="ECO:0000256" key="1">
    <source>
        <dbReference type="SAM" id="SignalP"/>
    </source>
</evidence>
<dbReference type="OrthoDB" id="74271at2"/>
<dbReference type="EMBL" id="NHMK01000009">
    <property type="protein sequence ID" value="OWL97907.1"/>
    <property type="molecule type" value="Genomic_DNA"/>
</dbReference>